<dbReference type="Proteomes" id="UP000299102">
    <property type="component" value="Unassembled WGS sequence"/>
</dbReference>
<gene>
    <name evidence="2" type="ORF">EVAR_101151_1</name>
</gene>
<keyword evidence="3" id="KW-1185">Reference proteome</keyword>
<feature type="region of interest" description="Disordered" evidence="1">
    <location>
        <begin position="1"/>
        <end position="113"/>
    </location>
</feature>
<sequence length="113" mass="12735">MPTPLGRPARRRPPRRLQYTRAVGRTAPRHRSTTNRPDLTRRRRRLAGMRRGDARKGGGGAEEGAAIPQQRSRQQMRPTPARPARLRQRRPRPCPPYIGNGAVGPQPHLTTKA</sequence>
<reference evidence="2 3" key="1">
    <citation type="journal article" date="2019" name="Commun. Biol.">
        <title>The bagworm genome reveals a unique fibroin gene that provides high tensile strength.</title>
        <authorList>
            <person name="Kono N."/>
            <person name="Nakamura H."/>
            <person name="Ohtoshi R."/>
            <person name="Tomita M."/>
            <person name="Numata K."/>
            <person name="Arakawa K."/>
        </authorList>
    </citation>
    <scope>NUCLEOTIDE SEQUENCE [LARGE SCALE GENOMIC DNA]</scope>
</reference>
<protein>
    <submittedName>
        <fullName evidence="2">Uncharacterized protein</fullName>
    </submittedName>
</protein>
<organism evidence="2 3">
    <name type="scientific">Eumeta variegata</name>
    <name type="common">Bagworm moth</name>
    <name type="synonym">Eumeta japonica</name>
    <dbReference type="NCBI Taxonomy" id="151549"/>
    <lineage>
        <taxon>Eukaryota</taxon>
        <taxon>Metazoa</taxon>
        <taxon>Ecdysozoa</taxon>
        <taxon>Arthropoda</taxon>
        <taxon>Hexapoda</taxon>
        <taxon>Insecta</taxon>
        <taxon>Pterygota</taxon>
        <taxon>Neoptera</taxon>
        <taxon>Endopterygota</taxon>
        <taxon>Lepidoptera</taxon>
        <taxon>Glossata</taxon>
        <taxon>Ditrysia</taxon>
        <taxon>Tineoidea</taxon>
        <taxon>Psychidae</taxon>
        <taxon>Oiketicinae</taxon>
        <taxon>Eumeta</taxon>
    </lineage>
</organism>
<name>A0A4C2AD06_EUMVA</name>
<dbReference type="EMBL" id="BGZK01003042">
    <property type="protein sequence ID" value="GBP97988.1"/>
    <property type="molecule type" value="Genomic_DNA"/>
</dbReference>
<comment type="caution">
    <text evidence="2">The sequence shown here is derived from an EMBL/GenBank/DDBJ whole genome shotgun (WGS) entry which is preliminary data.</text>
</comment>
<proteinExistence type="predicted"/>
<evidence type="ECO:0000313" key="3">
    <source>
        <dbReference type="Proteomes" id="UP000299102"/>
    </source>
</evidence>
<accession>A0A4C2AD06</accession>
<evidence type="ECO:0000256" key="1">
    <source>
        <dbReference type="SAM" id="MobiDB-lite"/>
    </source>
</evidence>
<dbReference type="AlphaFoldDB" id="A0A4C2AD06"/>
<evidence type="ECO:0000313" key="2">
    <source>
        <dbReference type="EMBL" id="GBP97988.1"/>
    </source>
</evidence>